<dbReference type="PANTHER" id="PTHR39456">
    <property type="entry name" value="METAL-DEPENDENT HYDROLASE"/>
    <property type="match status" value="1"/>
</dbReference>
<keyword evidence="1" id="KW-0472">Membrane</keyword>
<accession>A0A1Y0IDL8</accession>
<dbReference type="PIRSF" id="PIRSF007580">
    <property type="entry name" value="UCP07580"/>
    <property type="match status" value="1"/>
</dbReference>
<dbReference type="GO" id="GO:0016787">
    <property type="term" value="F:hydrolase activity"/>
    <property type="evidence" value="ECO:0007669"/>
    <property type="project" value="UniProtKB-KW"/>
</dbReference>
<dbReference type="Pfam" id="PF10118">
    <property type="entry name" value="Metal_hydrol"/>
    <property type="match status" value="1"/>
</dbReference>
<evidence type="ECO:0000256" key="1">
    <source>
        <dbReference type="SAM" id="Phobius"/>
    </source>
</evidence>
<proteinExistence type="predicted"/>
<dbReference type="PANTHER" id="PTHR39456:SF1">
    <property type="entry name" value="METAL-DEPENDENT HYDROLASE"/>
    <property type="match status" value="1"/>
</dbReference>
<sequence>MKAQEKIQQRPRLTGASVGIPPRHLNFKMPDNKTKYLVTNNATATMFLVMLSAFFPPGERFFVESVRHFRSRAKDPALKAAIAGFIGQEAIHSREHERLNKFLTERGFDTTFPEKAVAGGLWLLEKLSPRQKLACTTVMEHFTALLSEALLEDEALASLFDPEFLSIWQWHALEELEHKAVAYDLQELVGNDKKLRLQASYFVAGALLPPVMISWLYLIAREGKLTDRKDLSTGLQLLLGKQGIVRRIIPKLPIYAARRFHPNKHDTTKLENTWREKLFGDQGSLLSSWRNQPEVDI</sequence>
<dbReference type="AlphaFoldDB" id="A0A1Y0IDL8"/>
<dbReference type="RefSeq" id="WP_087463058.1">
    <property type="nucleotide sequence ID" value="NZ_CP021425.1"/>
</dbReference>
<dbReference type="OrthoDB" id="5727566at2"/>
<reference evidence="2 3" key="1">
    <citation type="submission" date="2017-05" db="EMBL/GenBank/DDBJ databases">
        <title>Genomic insights into alkan degradation activity of Oleiphilus messinensis.</title>
        <authorList>
            <person name="Kozyavkin S.A."/>
            <person name="Slesarev A.I."/>
            <person name="Golyshin P.N."/>
            <person name="Korzhenkov A."/>
            <person name="Golyshina O.N."/>
            <person name="Toshchakov S.V."/>
        </authorList>
    </citation>
    <scope>NUCLEOTIDE SEQUENCE [LARGE SCALE GENOMIC DNA]</scope>
    <source>
        <strain evidence="2 3">ME102</strain>
    </source>
</reference>
<evidence type="ECO:0000313" key="2">
    <source>
        <dbReference type="EMBL" id="ARU58259.1"/>
    </source>
</evidence>
<keyword evidence="1" id="KW-1133">Transmembrane helix</keyword>
<gene>
    <name evidence="2" type="ORF">OLMES_4243</name>
</gene>
<protein>
    <submittedName>
        <fullName evidence="2">Putative metal-dependent hydrolase</fullName>
    </submittedName>
</protein>
<name>A0A1Y0IDL8_9GAMM</name>
<dbReference type="KEGG" id="ome:OLMES_4243"/>
<feature type="transmembrane region" description="Helical" evidence="1">
    <location>
        <begin position="36"/>
        <end position="55"/>
    </location>
</feature>
<keyword evidence="2" id="KW-0378">Hydrolase</keyword>
<dbReference type="Proteomes" id="UP000196027">
    <property type="component" value="Chromosome"/>
</dbReference>
<dbReference type="InterPro" id="IPR016516">
    <property type="entry name" value="UCP07580"/>
</dbReference>
<feature type="transmembrane region" description="Helical" evidence="1">
    <location>
        <begin position="199"/>
        <end position="220"/>
    </location>
</feature>
<keyword evidence="3" id="KW-1185">Reference proteome</keyword>
<keyword evidence="1" id="KW-0812">Transmembrane</keyword>
<evidence type="ECO:0000313" key="3">
    <source>
        <dbReference type="Proteomes" id="UP000196027"/>
    </source>
</evidence>
<organism evidence="2 3">
    <name type="scientific">Oleiphilus messinensis</name>
    <dbReference type="NCBI Taxonomy" id="141451"/>
    <lineage>
        <taxon>Bacteria</taxon>
        <taxon>Pseudomonadati</taxon>
        <taxon>Pseudomonadota</taxon>
        <taxon>Gammaproteobacteria</taxon>
        <taxon>Oceanospirillales</taxon>
        <taxon>Oleiphilaceae</taxon>
        <taxon>Oleiphilus</taxon>
    </lineage>
</organism>
<dbReference type="EMBL" id="CP021425">
    <property type="protein sequence ID" value="ARU58259.1"/>
    <property type="molecule type" value="Genomic_DNA"/>
</dbReference>